<dbReference type="InterPro" id="IPR027417">
    <property type="entry name" value="P-loop_NTPase"/>
</dbReference>
<evidence type="ECO:0000256" key="2">
    <source>
        <dbReference type="ARBA" id="ARBA00022741"/>
    </source>
</evidence>
<evidence type="ECO:0000313" key="6">
    <source>
        <dbReference type="EMBL" id="NTY62564.1"/>
    </source>
</evidence>
<organism evidence="6 7">
    <name type="scientific">Mycolicibacterium sphagni</name>
    <dbReference type="NCBI Taxonomy" id="1786"/>
    <lineage>
        <taxon>Bacteria</taxon>
        <taxon>Bacillati</taxon>
        <taxon>Actinomycetota</taxon>
        <taxon>Actinomycetes</taxon>
        <taxon>Mycobacteriales</taxon>
        <taxon>Mycobacteriaceae</taxon>
        <taxon>Mycolicibacterium</taxon>
    </lineage>
</organism>
<evidence type="ECO:0000259" key="5">
    <source>
        <dbReference type="SMART" id="SM00382"/>
    </source>
</evidence>
<dbReference type="Gene3D" id="3.40.50.300">
    <property type="entry name" value="P-loop containing nucleotide triphosphate hydrolases"/>
    <property type="match status" value="1"/>
</dbReference>
<dbReference type="Proteomes" id="UP000708347">
    <property type="component" value="Unassembled WGS sequence"/>
</dbReference>
<dbReference type="InterPro" id="IPR003959">
    <property type="entry name" value="ATPase_AAA_core"/>
</dbReference>
<dbReference type="InterPro" id="IPR049078">
    <property type="entry name" value="T7SS_EccA1-like_N"/>
</dbReference>
<dbReference type="SUPFAM" id="SSF52540">
    <property type="entry name" value="P-loop containing nucleoside triphosphate hydrolases"/>
    <property type="match status" value="1"/>
</dbReference>
<evidence type="ECO:0000256" key="4">
    <source>
        <dbReference type="SAM" id="MobiDB-lite"/>
    </source>
</evidence>
<evidence type="ECO:0000256" key="1">
    <source>
        <dbReference type="ARBA" id="ARBA00010378"/>
    </source>
</evidence>
<gene>
    <name evidence="6" type="ORF">FEG63_23795</name>
</gene>
<dbReference type="PANTHER" id="PTHR43392:SF2">
    <property type="entry name" value="AAA-TYPE ATPASE FAMILY PROTEIN _ ANKYRIN REPEAT FAMILY PROTEIN"/>
    <property type="match status" value="1"/>
</dbReference>
<dbReference type="Gene3D" id="1.10.8.60">
    <property type="match status" value="1"/>
</dbReference>
<dbReference type="InterPro" id="IPR000641">
    <property type="entry name" value="CbxX/CfxQ"/>
</dbReference>
<dbReference type="Pfam" id="PF17866">
    <property type="entry name" value="AAA_lid_6"/>
    <property type="match status" value="1"/>
</dbReference>
<name>A0ABX2K3B4_9MYCO</name>
<reference evidence="6 7" key="1">
    <citation type="submission" date="2019-05" db="EMBL/GenBank/DDBJ databases">
        <title>Mycolicibacterium sphagni ENV482 genome assembly.</title>
        <authorList>
            <person name="Chen W."/>
            <person name="Faulkner N.W."/>
            <person name="Hyman M.R."/>
        </authorList>
    </citation>
    <scope>NUCLEOTIDE SEQUENCE [LARGE SCALE GENOMIC DNA]</scope>
    <source>
        <strain evidence="6 7">ENV482</strain>
    </source>
</reference>
<dbReference type="InterPro" id="IPR050773">
    <property type="entry name" value="CbxX/CfxQ_RuBisCO_ESX"/>
</dbReference>
<dbReference type="InterPro" id="IPR003593">
    <property type="entry name" value="AAA+_ATPase"/>
</dbReference>
<feature type="region of interest" description="Disordered" evidence="4">
    <location>
        <begin position="264"/>
        <end position="286"/>
    </location>
</feature>
<keyword evidence="2" id="KW-0547">Nucleotide-binding</keyword>
<dbReference type="PRINTS" id="PR00819">
    <property type="entry name" value="CBXCFQXSUPER"/>
</dbReference>
<dbReference type="SMART" id="SM00382">
    <property type="entry name" value="AAA"/>
    <property type="match status" value="1"/>
</dbReference>
<evidence type="ECO:0000256" key="3">
    <source>
        <dbReference type="ARBA" id="ARBA00022840"/>
    </source>
</evidence>
<dbReference type="Pfam" id="PF00004">
    <property type="entry name" value="AAA"/>
    <property type="match status" value="1"/>
</dbReference>
<comment type="caution">
    <text evidence="6">The sequence shown here is derived from an EMBL/GenBank/DDBJ whole genome shotgun (WGS) entry which is preliminary data.</text>
</comment>
<dbReference type="RefSeq" id="WP_174400279.1">
    <property type="nucleotide sequence ID" value="NZ_VBSB01000017.1"/>
</dbReference>
<feature type="domain" description="AAA+ ATPase" evidence="5">
    <location>
        <begin position="338"/>
        <end position="465"/>
    </location>
</feature>
<sequence length="603" mass="65892">MSPRSVEALRAGVKALGTNRRKALEVLRLATDDDPGMADAWLARMAAGDWSPATVAKLAESSARLGSDLRISGSGLNPSQLDVTFSVEYVTWVISDPTTAQLAYVNELLKAREFDTASRVLAGIRTDPRVQFTRAVLMQMTERWPDVLTALAGREAWTQDDVLSRSSALLEAKAAAHLAKFDRASAAVDAATESPFPLNTAVHEDPVSRDGAYLRAMIARAQGNEDDARRLLGDVLLRWPDYELARTAVADPTFGISVVDRDTIETRDDPWDPTTGRTPQQRQDDAESAVAQEKLAEAQATLDAMIGLDDVKKQVRILKANTLARVIRQRKNLRTPVISNHLLMTGPPGVGKTQTSKAIAGTLCGLGVLKTSNVFETSKEKLAGRHVGDVETETRELLEKALDGVVLFDEFHELLHGGFAGGDPIGQGIIGALVPWMENHRDRVVFIAAGYPAAVQKVIDYNRGFQGRFSTTIRFETYPPDVLLEITASIIRHGDSTVKPAVLQRVLLEPFAKLYNMVTVTEDGDTIRGLDELNNGRFARNIVERAISIRNLRMMDSFGLDSLDLSDPSIGSEIPDDIVQLLTEEDLADGLFETLPAAYKSVI</sequence>
<protein>
    <submittedName>
        <fullName evidence="6">AAA family ATPase</fullName>
    </submittedName>
</protein>
<keyword evidence="3" id="KW-0067">ATP-binding</keyword>
<comment type="similarity">
    <text evidence="1">Belongs to the CbxX/CfxQ family.</text>
</comment>
<dbReference type="Pfam" id="PF21545">
    <property type="entry name" value="T7SS_EccA1_N"/>
    <property type="match status" value="1"/>
</dbReference>
<accession>A0ABX2K3B4</accession>
<dbReference type="EMBL" id="VBSB01000017">
    <property type="protein sequence ID" value="NTY62564.1"/>
    <property type="molecule type" value="Genomic_DNA"/>
</dbReference>
<keyword evidence="7" id="KW-1185">Reference proteome</keyword>
<dbReference type="InterPro" id="IPR011990">
    <property type="entry name" value="TPR-like_helical_dom_sf"/>
</dbReference>
<dbReference type="Gene3D" id="1.25.40.10">
    <property type="entry name" value="Tetratricopeptide repeat domain"/>
    <property type="match status" value="1"/>
</dbReference>
<proteinExistence type="inferred from homology"/>
<dbReference type="InterPro" id="IPR041627">
    <property type="entry name" value="AAA_lid_6"/>
</dbReference>
<dbReference type="PANTHER" id="PTHR43392">
    <property type="entry name" value="AAA-TYPE ATPASE FAMILY PROTEIN / ANKYRIN REPEAT FAMILY PROTEIN"/>
    <property type="match status" value="1"/>
</dbReference>
<evidence type="ECO:0000313" key="7">
    <source>
        <dbReference type="Proteomes" id="UP000708347"/>
    </source>
</evidence>